<dbReference type="InterPro" id="IPR036921">
    <property type="entry name" value="PurM-like_N_sf"/>
</dbReference>
<dbReference type="GO" id="GO:0046084">
    <property type="term" value="P:adenine biosynthetic process"/>
    <property type="evidence" value="ECO:0007669"/>
    <property type="project" value="TreeGrafter"/>
</dbReference>
<dbReference type="GO" id="GO:0004641">
    <property type="term" value="F:phosphoribosylformylglycinamidine cyclo-ligase activity"/>
    <property type="evidence" value="ECO:0007669"/>
    <property type="project" value="InterPro"/>
</dbReference>
<sequence length="89" mass="9601">MNDVLAQGAKPLFMLDYLAVDKMRPEVVATLVKGVAQATKTIGASLIGGESAELPGMYAKIIMILQVLALASSNEMPCFQLKMLRPVMF</sequence>
<protein>
    <recommendedName>
        <fullName evidence="1">Phosphoribosylformylglycinamidine cyclo-ligase</fullName>
    </recommendedName>
    <alternativeName>
        <fullName evidence="2">AIRS</fullName>
    </alternativeName>
</protein>
<dbReference type="InterPro" id="IPR004733">
    <property type="entry name" value="PurM_cligase"/>
</dbReference>
<dbReference type="GO" id="GO:0005829">
    <property type="term" value="C:cytosol"/>
    <property type="evidence" value="ECO:0007669"/>
    <property type="project" value="TreeGrafter"/>
</dbReference>
<dbReference type="PANTHER" id="PTHR10520">
    <property type="entry name" value="TRIFUNCTIONAL PURINE BIOSYNTHETIC PROTEIN ADENOSINE-3-RELATED"/>
    <property type="match status" value="1"/>
</dbReference>
<evidence type="ECO:0000256" key="1">
    <source>
        <dbReference type="ARBA" id="ARBA00020367"/>
    </source>
</evidence>
<evidence type="ECO:0000259" key="3">
    <source>
        <dbReference type="Pfam" id="PF00586"/>
    </source>
</evidence>
<accession>A0A380P0U9</accession>
<dbReference type="EMBL" id="UHIV01000004">
    <property type="protein sequence ID" value="SUP58863.1"/>
    <property type="molecule type" value="Genomic_DNA"/>
</dbReference>
<dbReference type="Proteomes" id="UP000254621">
    <property type="component" value="Unassembled WGS sequence"/>
</dbReference>
<evidence type="ECO:0000256" key="2">
    <source>
        <dbReference type="ARBA" id="ARBA00033093"/>
    </source>
</evidence>
<keyword evidence="4" id="KW-0436">Ligase</keyword>
<dbReference type="GO" id="GO:0006189">
    <property type="term" value="P:'de novo' IMP biosynthetic process"/>
    <property type="evidence" value="ECO:0007669"/>
    <property type="project" value="InterPro"/>
</dbReference>
<dbReference type="SUPFAM" id="SSF55326">
    <property type="entry name" value="PurM N-terminal domain-like"/>
    <property type="match status" value="1"/>
</dbReference>
<proteinExistence type="predicted"/>
<evidence type="ECO:0000313" key="4">
    <source>
        <dbReference type="EMBL" id="SUP58863.1"/>
    </source>
</evidence>
<feature type="domain" description="PurM-like N-terminal" evidence="3">
    <location>
        <begin position="1"/>
        <end position="63"/>
    </location>
</feature>
<gene>
    <name evidence="4" type="primary">purM_1</name>
    <name evidence="4" type="ORF">NCTC13645_01112</name>
</gene>
<organism evidence="4 5">
    <name type="scientific">Weissella viridescens</name>
    <name type="common">Lactobacillus viridescens</name>
    <dbReference type="NCBI Taxonomy" id="1629"/>
    <lineage>
        <taxon>Bacteria</taxon>
        <taxon>Bacillati</taxon>
        <taxon>Bacillota</taxon>
        <taxon>Bacilli</taxon>
        <taxon>Lactobacillales</taxon>
        <taxon>Lactobacillaceae</taxon>
        <taxon>Weissella</taxon>
    </lineage>
</organism>
<name>A0A380P0U9_WEIVI</name>
<dbReference type="InterPro" id="IPR016188">
    <property type="entry name" value="PurM-like_N"/>
</dbReference>
<reference evidence="4 5" key="1">
    <citation type="submission" date="2018-06" db="EMBL/GenBank/DDBJ databases">
        <authorList>
            <consortium name="Pathogen Informatics"/>
            <person name="Doyle S."/>
        </authorList>
    </citation>
    <scope>NUCLEOTIDE SEQUENCE [LARGE SCALE GENOMIC DNA]</scope>
    <source>
        <strain evidence="4 5">NCTC13645</strain>
    </source>
</reference>
<dbReference type="GO" id="GO:0004637">
    <property type="term" value="F:phosphoribosylamine-glycine ligase activity"/>
    <property type="evidence" value="ECO:0007669"/>
    <property type="project" value="TreeGrafter"/>
</dbReference>
<dbReference type="AlphaFoldDB" id="A0A380P0U9"/>
<dbReference type="Pfam" id="PF00586">
    <property type="entry name" value="AIRS"/>
    <property type="match status" value="1"/>
</dbReference>
<dbReference type="PANTHER" id="PTHR10520:SF12">
    <property type="entry name" value="TRIFUNCTIONAL PURINE BIOSYNTHETIC PROTEIN ADENOSINE-3"/>
    <property type="match status" value="1"/>
</dbReference>
<evidence type="ECO:0000313" key="5">
    <source>
        <dbReference type="Proteomes" id="UP000254621"/>
    </source>
</evidence>
<dbReference type="Gene3D" id="3.30.1330.10">
    <property type="entry name" value="PurM-like, N-terminal domain"/>
    <property type="match status" value="1"/>
</dbReference>